<evidence type="ECO:0000313" key="2">
    <source>
        <dbReference type="Proteomes" id="UP000274786"/>
    </source>
</evidence>
<organism evidence="1 2">
    <name type="scientific">Stenotrophomonas rhizophila</name>
    <dbReference type="NCBI Taxonomy" id="216778"/>
    <lineage>
        <taxon>Bacteria</taxon>
        <taxon>Pseudomonadati</taxon>
        <taxon>Pseudomonadota</taxon>
        <taxon>Gammaproteobacteria</taxon>
        <taxon>Lysobacterales</taxon>
        <taxon>Lysobacteraceae</taxon>
        <taxon>Stenotrophomonas</taxon>
    </lineage>
</organism>
<sequence>MTTEKPAAPLSTSDGARCYIAHFFAREMRRHDFTTYIATELAADFACALAQYLAATGKQPVGEVQGDARAKWLEVRGLAAGIVKNLEAFAASPHKAAWCGALDDSLSFADQIEKDAAAALAARQPVRIYGCCAQPEGELHTAECPNMRHLAARQPGAQPPVGQVRTRVDGGFIAELFPGVADRVSNMAPLYVAAPAQGIDLGPFRTQVAELLRMEFDLEVADPEDHRHDDGASEAERIASKIAALIDQRDAAPGVGNG</sequence>
<comment type="caution">
    <text evidence="1">The sequence shown here is derived from an EMBL/GenBank/DDBJ whole genome shotgun (WGS) entry which is preliminary data.</text>
</comment>
<evidence type="ECO:0000313" key="1">
    <source>
        <dbReference type="EMBL" id="RLK57477.1"/>
    </source>
</evidence>
<dbReference type="RefSeq" id="WP_121040239.1">
    <property type="nucleotide sequence ID" value="NZ_RCDC01000004.1"/>
</dbReference>
<dbReference type="EMBL" id="RCDC01000004">
    <property type="protein sequence ID" value="RLK57477.1"/>
    <property type="molecule type" value="Genomic_DNA"/>
</dbReference>
<name>A0A498CI48_9GAMM</name>
<dbReference type="OrthoDB" id="6054503at2"/>
<proteinExistence type="predicted"/>
<dbReference type="Proteomes" id="UP000274786">
    <property type="component" value="Unassembled WGS sequence"/>
</dbReference>
<reference evidence="1 2" key="1">
    <citation type="submission" date="2018-10" db="EMBL/GenBank/DDBJ databases">
        <title>Comparative analysis of microorganisms from saline springs in Andes Mountain Range, Colombia.</title>
        <authorList>
            <person name="Rubin E."/>
        </authorList>
    </citation>
    <scope>NUCLEOTIDE SEQUENCE [LARGE SCALE GENOMIC DNA]</scope>
    <source>
        <strain evidence="1 2">USBA GBX 843</strain>
    </source>
</reference>
<protein>
    <submittedName>
        <fullName evidence="1">Uncharacterized protein</fullName>
    </submittedName>
</protein>
<dbReference type="AlphaFoldDB" id="A0A498CI48"/>
<accession>A0A498CI48</accession>
<gene>
    <name evidence="1" type="ORF">BCL79_1883</name>
</gene>